<feature type="compositionally biased region" description="Polar residues" evidence="1">
    <location>
        <begin position="547"/>
        <end position="556"/>
    </location>
</feature>
<feature type="compositionally biased region" description="Polar residues" evidence="1">
    <location>
        <begin position="42"/>
        <end position="74"/>
    </location>
</feature>
<reference evidence="2" key="2">
    <citation type="journal article" date="2021" name="Genome Biol. Evol.">
        <title>Developing a high-quality reference genome for a parasitic bivalve with doubly uniparental inheritance (Bivalvia: Unionida).</title>
        <authorList>
            <person name="Smith C.H."/>
        </authorList>
    </citation>
    <scope>NUCLEOTIDE SEQUENCE</scope>
    <source>
        <strain evidence="2">CHS0354</strain>
        <tissue evidence="2">Mantle</tissue>
    </source>
</reference>
<gene>
    <name evidence="2" type="ORF">CHS0354_001187</name>
</gene>
<feature type="region of interest" description="Disordered" evidence="1">
    <location>
        <begin position="216"/>
        <end position="320"/>
    </location>
</feature>
<feature type="compositionally biased region" description="Low complexity" evidence="1">
    <location>
        <begin position="288"/>
        <end position="299"/>
    </location>
</feature>
<sequence>MSQNLTKAFIEHRRIRQAQQRANKITQKINALYGNIRPGKVTDQTNSSHPQNKFMSNPQASNNYEGTATTTSHITPPRKRKDPEQEININQISPNTENLCSIAQAHTRELGVRINQIRTDHGNNPNKKNHGEGTTVYLTNIQNIGCVENNIIRPTQQTHENNEQQRLNRTAVHETWENICRSIENHALPNHPEPKETKNISVRKFQYARDTNTGATMKISGFYPRANKPLRGPPKGKTSVNTTSPLRYNTPTLTLQSKLDIQQRNTNKRKSPNTLQSTPRKKHKTSENNETSNNYTQQNKAPRGSQFGRNDDKIKKKTNSKDYHPSYLTLYLHYPIAPNKQLPDSTIISELQKHKYGRIQIKHPKPLETTIRCFTGAQIRAYKKIKDINGIPIKICNQHKYNTLSKAHQPRTTTTITSKSKQLNKTTKQGTDLLIWQWNCRGIYQNQLELQAAILETNEKPLVICLQETILPRKKSALPKINNYQQTYQKQRKNDSRGEDWPSKYMTVLLKIKKLKSQKLKTTSAKCWQLTKKIPNTTYLAKIPNKTRGNTRTQNPKIYRKEEKKKIGQKT</sequence>
<evidence type="ECO:0000313" key="2">
    <source>
        <dbReference type="EMBL" id="KAK3604505.1"/>
    </source>
</evidence>
<name>A0AAE0T618_9BIVA</name>
<evidence type="ECO:0000313" key="3">
    <source>
        <dbReference type="Proteomes" id="UP001195483"/>
    </source>
</evidence>
<comment type="caution">
    <text evidence="2">The sequence shown here is derived from an EMBL/GenBank/DDBJ whole genome shotgun (WGS) entry which is preliminary data.</text>
</comment>
<dbReference type="InterPro" id="IPR036691">
    <property type="entry name" value="Endo/exonu/phosph_ase_sf"/>
</dbReference>
<proteinExistence type="predicted"/>
<feature type="compositionally biased region" description="Basic and acidic residues" evidence="1">
    <location>
        <begin position="559"/>
        <end position="571"/>
    </location>
</feature>
<keyword evidence="3" id="KW-1185">Reference proteome</keyword>
<dbReference type="Proteomes" id="UP001195483">
    <property type="component" value="Unassembled WGS sequence"/>
</dbReference>
<organism evidence="2 3">
    <name type="scientific">Potamilus streckersoni</name>
    <dbReference type="NCBI Taxonomy" id="2493646"/>
    <lineage>
        <taxon>Eukaryota</taxon>
        <taxon>Metazoa</taxon>
        <taxon>Spiralia</taxon>
        <taxon>Lophotrochozoa</taxon>
        <taxon>Mollusca</taxon>
        <taxon>Bivalvia</taxon>
        <taxon>Autobranchia</taxon>
        <taxon>Heteroconchia</taxon>
        <taxon>Palaeoheterodonta</taxon>
        <taxon>Unionida</taxon>
        <taxon>Unionoidea</taxon>
        <taxon>Unionidae</taxon>
        <taxon>Ambleminae</taxon>
        <taxon>Lampsilini</taxon>
        <taxon>Potamilus</taxon>
    </lineage>
</organism>
<evidence type="ECO:0000256" key="1">
    <source>
        <dbReference type="SAM" id="MobiDB-lite"/>
    </source>
</evidence>
<dbReference type="Gene3D" id="3.60.10.10">
    <property type="entry name" value="Endonuclease/exonuclease/phosphatase"/>
    <property type="match status" value="1"/>
</dbReference>
<feature type="compositionally biased region" description="Basic and acidic residues" evidence="1">
    <location>
        <begin position="309"/>
        <end position="320"/>
    </location>
</feature>
<accession>A0AAE0T618</accession>
<feature type="compositionally biased region" description="Polar residues" evidence="1">
    <location>
        <begin position="238"/>
        <end position="265"/>
    </location>
</feature>
<feature type="region of interest" description="Disordered" evidence="1">
    <location>
        <begin position="40"/>
        <end position="84"/>
    </location>
</feature>
<dbReference type="AlphaFoldDB" id="A0AAE0T618"/>
<protein>
    <submittedName>
        <fullName evidence="2">Uncharacterized protein</fullName>
    </submittedName>
</protein>
<dbReference type="EMBL" id="JAEAOA010000121">
    <property type="protein sequence ID" value="KAK3604505.1"/>
    <property type="molecule type" value="Genomic_DNA"/>
</dbReference>
<reference evidence="2" key="1">
    <citation type="journal article" date="2021" name="Genome Biol. Evol.">
        <title>A High-Quality Reference Genome for a Parasitic Bivalve with Doubly Uniparental Inheritance (Bivalvia: Unionida).</title>
        <authorList>
            <person name="Smith C.H."/>
        </authorList>
    </citation>
    <scope>NUCLEOTIDE SEQUENCE</scope>
    <source>
        <strain evidence="2">CHS0354</strain>
    </source>
</reference>
<feature type="region of interest" description="Disordered" evidence="1">
    <location>
        <begin position="546"/>
        <end position="571"/>
    </location>
</feature>
<reference evidence="2" key="3">
    <citation type="submission" date="2023-05" db="EMBL/GenBank/DDBJ databases">
        <authorList>
            <person name="Smith C.H."/>
        </authorList>
    </citation>
    <scope>NUCLEOTIDE SEQUENCE</scope>
    <source>
        <strain evidence="2">CHS0354</strain>
        <tissue evidence="2">Mantle</tissue>
    </source>
</reference>